<gene>
    <name evidence="3" type="ORF">EXIGLDRAFT_838852</name>
</gene>
<protein>
    <submittedName>
        <fullName evidence="3">Uncharacterized protein</fullName>
    </submittedName>
</protein>
<dbReference type="EMBL" id="KV426086">
    <property type="protein sequence ID" value="KZV88925.1"/>
    <property type="molecule type" value="Genomic_DNA"/>
</dbReference>
<feature type="transmembrane region" description="Helical" evidence="2">
    <location>
        <begin position="126"/>
        <end position="151"/>
    </location>
</feature>
<evidence type="ECO:0000256" key="2">
    <source>
        <dbReference type="SAM" id="Phobius"/>
    </source>
</evidence>
<evidence type="ECO:0000313" key="4">
    <source>
        <dbReference type="Proteomes" id="UP000077266"/>
    </source>
</evidence>
<sequence length="187" mass="21055">MATLRQRTQHVHKDSDDEEPAPILNDQEQEKNIDDLKPKSALYNAVNIWVFRATVVWSLGMQLQLLFDTSGQHPLTTILPARIGNMLPLIAFAKVFQLLLIAIHVNELFRTTSLPFKVKLGHMQTFILWILALALAFATRTTNLGQLFWWAGPSFLMAGVEAAARWMPESEGSVAQPEKLKYDAKSA</sequence>
<reference evidence="3 4" key="1">
    <citation type="journal article" date="2016" name="Mol. Biol. Evol.">
        <title>Comparative Genomics of Early-Diverging Mushroom-Forming Fungi Provides Insights into the Origins of Lignocellulose Decay Capabilities.</title>
        <authorList>
            <person name="Nagy L.G."/>
            <person name="Riley R."/>
            <person name="Tritt A."/>
            <person name="Adam C."/>
            <person name="Daum C."/>
            <person name="Floudas D."/>
            <person name="Sun H."/>
            <person name="Yadav J.S."/>
            <person name="Pangilinan J."/>
            <person name="Larsson K.H."/>
            <person name="Matsuura K."/>
            <person name="Barry K."/>
            <person name="Labutti K."/>
            <person name="Kuo R."/>
            <person name="Ohm R.A."/>
            <person name="Bhattacharya S.S."/>
            <person name="Shirouzu T."/>
            <person name="Yoshinaga Y."/>
            <person name="Martin F.M."/>
            <person name="Grigoriev I.V."/>
            <person name="Hibbett D.S."/>
        </authorList>
    </citation>
    <scope>NUCLEOTIDE SEQUENCE [LARGE SCALE GENOMIC DNA]</scope>
    <source>
        <strain evidence="3 4">HHB12029</strain>
    </source>
</reference>
<keyword evidence="2" id="KW-1133">Transmembrane helix</keyword>
<keyword evidence="2" id="KW-0472">Membrane</keyword>
<proteinExistence type="predicted"/>
<dbReference type="InParanoid" id="A0A165FFU9"/>
<dbReference type="OrthoDB" id="3358048at2759"/>
<keyword evidence="2" id="KW-0812">Transmembrane</keyword>
<evidence type="ECO:0000256" key="1">
    <source>
        <dbReference type="SAM" id="MobiDB-lite"/>
    </source>
</evidence>
<dbReference type="Proteomes" id="UP000077266">
    <property type="component" value="Unassembled WGS sequence"/>
</dbReference>
<organism evidence="3 4">
    <name type="scientific">Exidia glandulosa HHB12029</name>
    <dbReference type="NCBI Taxonomy" id="1314781"/>
    <lineage>
        <taxon>Eukaryota</taxon>
        <taxon>Fungi</taxon>
        <taxon>Dikarya</taxon>
        <taxon>Basidiomycota</taxon>
        <taxon>Agaricomycotina</taxon>
        <taxon>Agaricomycetes</taxon>
        <taxon>Auriculariales</taxon>
        <taxon>Exidiaceae</taxon>
        <taxon>Exidia</taxon>
    </lineage>
</organism>
<feature type="transmembrane region" description="Helical" evidence="2">
    <location>
        <begin position="83"/>
        <end position="105"/>
    </location>
</feature>
<name>A0A165FFU9_EXIGL</name>
<keyword evidence="4" id="KW-1185">Reference proteome</keyword>
<dbReference type="AlphaFoldDB" id="A0A165FFU9"/>
<evidence type="ECO:0000313" key="3">
    <source>
        <dbReference type="EMBL" id="KZV88925.1"/>
    </source>
</evidence>
<accession>A0A165FFU9</accession>
<feature type="transmembrane region" description="Helical" evidence="2">
    <location>
        <begin position="41"/>
        <end position="63"/>
    </location>
</feature>
<feature type="region of interest" description="Disordered" evidence="1">
    <location>
        <begin position="1"/>
        <end position="30"/>
    </location>
</feature>